<dbReference type="InterPro" id="IPR011021">
    <property type="entry name" value="Arrestin-like_N"/>
</dbReference>
<proteinExistence type="predicted"/>
<sequence>MGNHFAAEVRLEHEVYYPGNVVRGEATINVDQPMKCIAARIMCRGLERAVVVRQMGEYTHSVYEDTVFYKETLTLFGHPTKDPDASPVEIPPGVYTYPFAFQLPMHLPESLHTANWTSGGAEVKYQVIAYAKLDKDLVDEGHHDFQVVVPINKRDIVASPPVDATATVKLTKFFMDKGACDFTVSLPRSIYAADDTIEGEIVIDNTNGHMPVDHPRLSLALTCDVKISEAESGVAGGLRGVAVERPLVTTRAVVTIARGKTGTVPFAIRLPHTIPSASYPARGVNMRLMHVLTVELAGAEVKVPIHIAHCADEENRFAYCPIEDVAHKPDFRDVEHAYTEPTGYAASPCEVLKPPASLRPQHTPTAKTPQAVGNGQLHADH</sequence>
<gene>
    <name evidence="3" type="ORF">NDES1114_LOCUS9406</name>
</gene>
<dbReference type="InterPro" id="IPR050357">
    <property type="entry name" value="Arrestin_domain-protein"/>
</dbReference>
<dbReference type="SUPFAM" id="SSF81296">
    <property type="entry name" value="E set domains"/>
    <property type="match status" value="2"/>
</dbReference>
<dbReference type="InterPro" id="IPR014752">
    <property type="entry name" value="Arrestin-like_C"/>
</dbReference>
<dbReference type="EMBL" id="HBGF01014361">
    <property type="protein sequence ID" value="CAD9105301.1"/>
    <property type="molecule type" value="Transcribed_RNA"/>
</dbReference>
<protein>
    <recommendedName>
        <fullName evidence="2">Arrestin-like N-terminal domain-containing protein</fullName>
    </recommendedName>
</protein>
<dbReference type="Pfam" id="PF00339">
    <property type="entry name" value="Arrestin_N"/>
    <property type="match status" value="1"/>
</dbReference>
<dbReference type="PANTHER" id="PTHR11188">
    <property type="entry name" value="ARRESTIN DOMAIN CONTAINING PROTEIN"/>
    <property type="match status" value="1"/>
</dbReference>
<evidence type="ECO:0000256" key="1">
    <source>
        <dbReference type="SAM" id="MobiDB-lite"/>
    </source>
</evidence>
<dbReference type="AlphaFoldDB" id="A0A7S1LID6"/>
<dbReference type="PANTHER" id="PTHR11188:SF17">
    <property type="entry name" value="FI21816P1"/>
    <property type="match status" value="1"/>
</dbReference>
<dbReference type="InterPro" id="IPR014756">
    <property type="entry name" value="Ig_E-set"/>
</dbReference>
<organism evidence="3">
    <name type="scientific">Neobodo designis</name>
    <name type="common">Flagellated protozoan</name>
    <name type="synonym">Bodo designis</name>
    <dbReference type="NCBI Taxonomy" id="312471"/>
    <lineage>
        <taxon>Eukaryota</taxon>
        <taxon>Discoba</taxon>
        <taxon>Euglenozoa</taxon>
        <taxon>Kinetoplastea</taxon>
        <taxon>Metakinetoplastina</taxon>
        <taxon>Neobodonida</taxon>
        <taxon>Neobodo</taxon>
    </lineage>
</organism>
<reference evidence="3" key="1">
    <citation type="submission" date="2021-01" db="EMBL/GenBank/DDBJ databases">
        <authorList>
            <person name="Corre E."/>
            <person name="Pelletier E."/>
            <person name="Niang G."/>
            <person name="Scheremetjew M."/>
            <person name="Finn R."/>
            <person name="Kale V."/>
            <person name="Holt S."/>
            <person name="Cochrane G."/>
            <person name="Meng A."/>
            <person name="Brown T."/>
            <person name="Cohen L."/>
        </authorList>
    </citation>
    <scope>NUCLEOTIDE SEQUENCE</scope>
    <source>
        <strain evidence="3">CCAP 1951/1</strain>
    </source>
</reference>
<dbReference type="GO" id="GO:0015031">
    <property type="term" value="P:protein transport"/>
    <property type="evidence" value="ECO:0007669"/>
    <property type="project" value="TreeGrafter"/>
</dbReference>
<name>A0A7S1LID6_NEODS</name>
<evidence type="ECO:0000259" key="2">
    <source>
        <dbReference type="Pfam" id="PF00339"/>
    </source>
</evidence>
<dbReference type="Gene3D" id="2.60.40.640">
    <property type="match status" value="2"/>
</dbReference>
<feature type="compositionally biased region" description="Polar residues" evidence="1">
    <location>
        <begin position="360"/>
        <end position="373"/>
    </location>
</feature>
<feature type="domain" description="Arrestin-like N-terminal" evidence="2">
    <location>
        <begin position="12"/>
        <end position="151"/>
    </location>
</feature>
<accession>A0A7S1LID6</accession>
<feature type="region of interest" description="Disordered" evidence="1">
    <location>
        <begin position="353"/>
        <end position="381"/>
    </location>
</feature>
<dbReference type="GO" id="GO:0005737">
    <property type="term" value="C:cytoplasm"/>
    <property type="evidence" value="ECO:0007669"/>
    <property type="project" value="TreeGrafter"/>
</dbReference>
<evidence type="ECO:0000313" key="3">
    <source>
        <dbReference type="EMBL" id="CAD9105301.1"/>
    </source>
</evidence>